<keyword evidence="5" id="KW-0812">Transmembrane</keyword>
<accession>A0A2N1J8B7</accession>
<dbReference type="GO" id="GO:0048193">
    <property type="term" value="P:Golgi vesicle transport"/>
    <property type="evidence" value="ECO:0007669"/>
    <property type="project" value="InterPro"/>
</dbReference>
<feature type="transmembrane region" description="Helical" evidence="5">
    <location>
        <begin position="187"/>
        <end position="208"/>
    </location>
</feature>
<evidence type="ECO:0000256" key="1">
    <source>
        <dbReference type="ARBA" id="ARBA00004409"/>
    </source>
</evidence>
<name>A0A2N1J8B7_9BASI</name>
<dbReference type="Gene3D" id="1.20.5.110">
    <property type="match status" value="1"/>
</dbReference>
<evidence type="ECO:0000259" key="6">
    <source>
        <dbReference type="PROSITE" id="PS50192"/>
    </source>
</evidence>
<dbReference type="PROSITE" id="PS50192">
    <property type="entry name" value="T_SNARE"/>
    <property type="match status" value="1"/>
</dbReference>
<evidence type="ECO:0000256" key="3">
    <source>
        <dbReference type="ARBA" id="ARBA00023034"/>
    </source>
</evidence>
<feature type="coiled-coil region" evidence="4">
    <location>
        <begin position="34"/>
        <end position="61"/>
    </location>
</feature>
<keyword evidence="5" id="KW-1133">Transmembrane helix</keyword>
<dbReference type="InterPro" id="IPR000727">
    <property type="entry name" value="T_SNARE_dom"/>
</dbReference>
<dbReference type="InterPro" id="IPR010989">
    <property type="entry name" value="SNARE"/>
</dbReference>
<keyword evidence="5" id="KW-0472">Membrane</keyword>
<dbReference type="SUPFAM" id="SSF58038">
    <property type="entry name" value="SNARE fusion complex"/>
    <property type="match status" value="1"/>
</dbReference>
<dbReference type="GO" id="GO:0000139">
    <property type="term" value="C:Golgi membrane"/>
    <property type="evidence" value="ECO:0007669"/>
    <property type="project" value="UniProtKB-SubCell"/>
</dbReference>
<dbReference type="Pfam" id="PF09177">
    <property type="entry name" value="STX6_10_61_N"/>
    <property type="match status" value="1"/>
</dbReference>
<reference evidence="7 8" key="1">
    <citation type="submission" date="2017-10" db="EMBL/GenBank/DDBJ databases">
        <title>A novel species of cold-tolerant Malassezia isolated from bats.</title>
        <authorList>
            <person name="Lorch J.M."/>
            <person name="Palmer J.M."/>
            <person name="Vanderwolf K.J."/>
            <person name="Schmidt K.Z."/>
            <person name="Verant M.L."/>
            <person name="Weller T.J."/>
            <person name="Blehert D.S."/>
        </authorList>
    </citation>
    <scope>NUCLEOTIDE SEQUENCE [LARGE SCALE GENOMIC DNA]</scope>
    <source>
        <strain evidence="7 8">NWHC:44797-103</strain>
    </source>
</reference>
<keyword evidence="2" id="KW-0653">Protein transport</keyword>
<dbReference type="EMBL" id="KZ454993">
    <property type="protein sequence ID" value="PKI82788.1"/>
    <property type="molecule type" value="Genomic_DNA"/>
</dbReference>
<evidence type="ECO:0000256" key="2">
    <source>
        <dbReference type="ARBA" id="ARBA00022927"/>
    </source>
</evidence>
<gene>
    <name evidence="7" type="ORF">MVES_003297</name>
</gene>
<dbReference type="GO" id="GO:0015031">
    <property type="term" value="P:protein transport"/>
    <property type="evidence" value="ECO:0007669"/>
    <property type="project" value="UniProtKB-KW"/>
</dbReference>
<dbReference type="STRING" id="2020962.A0A2N1J8B7"/>
<keyword evidence="4" id="KW-0175">Coiled coil</keyword>
<keyword evidence="2" id="KW-0813">Transport</keyword>
<sequence>MASDPYGAFARDIQARLRTARELESGAERDPSQYTDLRATLTTLRQDISDLRQTVRAVEQSGPARFGLDEKELALRRVFVDTSEREVARMERAFREQDTYADTQPSTSLAWEKEQQQRLLSGQNRALDTMGTSLHTLRSQAELIGTETGEQLGLLQDLDTRVEHTQSQLEQAVRRMDRFVARVDARMHGWCVWLLIAVLLLLLLALLLV</sequence>
<organism evidence="7 8">
    <name type="scientific">Malassezia vespertilionis</name>
    <dbReference type="NCBI Taxonomy" id="2020962"/>
    <lineage>
        <taxon>Eukaryota</taxon>
        <taxon>Fungi</taxon>
        <taxon>Dikarya</taxon>
        <taxon>Basidiomycota</taxon>
        <taxon>Ustilaginomycotina</taxon>
        <taxon>Malasseziomycetes</taxon>
        <taxon>Malasseziales</taxon>
        <taxon>Malasseziaceae</taxon>
        <taxon>Malassezia</taxon>
    </lineage>
</organism>
<proteinExistence type="predicted"/>
<dbReference type="Proteomes" id="UP000232875">
    <property type="component" value="Unassembled WGS sequence"/>
</dbReference>
<evidence type="ECO:0000313" key="7">
    <source>
        <dbReference type="EMBL" id="PKI82788.1"/>
    </source>
</evidence>
<dbReference type="Gene3D" id="1.20.58.90">
    <property type="match status" value="1"/>
</dbReference>
<evidence type="ECO:0000256" key="5">
    <source>
        <dbReference type="SAM" id="Phobius"/>
    </source>
</evidence>
<comment type="subcellular location">
    <subcellularLocation>
        <location evidence="1">Golgi apparatus membrane</location>
        <topology evidence="1">Single-pass type IV membrane protein</topology>
    </subcellularLocation>
</comment>
<keyword evidence="3" id="KW-0333">Golgi apparatus</keyword>
<evidence type="ECO:0000256" key="4">
    <source>
        <dbReference type="SAM" id="Coils"/>
    </source>
</evidence>
<keyword evidence="8" id="KW-1185">Reference proteome</keyword>
<dbReference type="OrthoDB" id="546861at2759"/>
<evidence type="ECO:0000313" key="8">
    <source>
        <dbReference type="Proteomes" id="UP000232875"/>
    </source>
</evidence>
<dbReference type="CDD" id="cd15851">
    <property type="entry name" value="SNARE_Syntaxin6"/>
    <property type="match status" value="1"/>
</dbReference>
<dbReference type="SUPFAM" id="SSF47661">
    <property type="entry name" value="t-snare proteins"/>
    <property type="match status" value="1"/>
</dbReference>
<dbReference type="Pfam" id="PF05739">
    <property type="entry name" value="SNARE"/>
    <property type="match status" value="1"/>
</dbReference>
<dbReference type="InterPro" id="IPR015260">
    <property type="entry name" value="Syntaxin-6/10/61_N"/>
</dbReference>
<feature type="domain" description="T-SNARE coiled-coil homology" evidence="6">
    <location>
        <begin position="117"/>
        <end position="179"/>
    </location>
</feature>
<protein>
    <recommendedName>
        <fullName evidence="6">t-SNARE coiled-coil homology domain-containing protein</fullName>
    </recommendedName>
</protein>
<dbReference type="AlphaFoldDB" id="A0A2N1J8B7"/>